<keyword evidence="4" id="KW-1185">Reference proteome</keyword>
<dbReference type="Pfam" id="PF18050">
    <property type="entry name" value="Cyclophil_like2"/>
    <property type="match status" value="1"/>
</dbReference>
<dbReference type="Proteomes" id="UP001215143">
    <property type="component" value="Chromosome"/>
</dbReference>
<dbReference type="InterPro" id="IPR029000">
    <property type="entry name" value="Cyclophilin-like_dom_sf"/>
</dbReference>
<dbReference type="PROSITE" id="PS51257">
    <property type="entry name" value="PROKAR_LIPOPROTEIN"/>
    <property type="match status" value="1"/>
</dbReference>
<proteinExistence type="predicted"/>
<feature type="domain" description="Cyclophilin-like" evidence="2">
    <location>
        <begin position="71"/>
        <end position="177"/>
    </location>
</feature>
<dbReference type="Gene3D" id="2.40.100.20">
    <property type="match status" value="1"/>
</dbReference>
<organism evidence="3 4">
    <name type="scientific">Shouchella hunanensis</name>
    <dbReference type="NCBI Taxonomy" id="766894"/>
    <lineage>
        <taxon>Bacteria</taxon>
        <taxon>Bacillati</taxon>
        <taxon>Bacillota</taxon>
        <taxon>Bacilli</taxon>
        <taxon>Bacillales</taxon>
        <taxon>Bacillaceae</taxon>
        <taxon>Shouchella</taxon>
    </lineage>
</organism>
<gene>
    <name evidence="3" type="ORF">PQ477_08925</name>
</gene>
<evidence type="ECO:0000256" key="1">
    <source>
        <dbReference type="SAM" id="MobiDB-lite"/>
    </source>
</evidence>
<dbReference type="SUPFAM" id="SSF50891">
    <property type="entry name" value="Cyclophilin-like"/>
    <property type="match status" value="1"/>
</dbReference>
<sequence>MNYKKLVIFTLVFFLIGCSTEDQIDSNEDDNIENDITNNDEAGEINEGGEERDLEDQIESEVDSMNQIQFTFENGTFNGVLYENETTNALIEQLPLSITMVDLHNNEKYYDLDESLPTQSERVNNISKGDLMLFNSNTLVLFYEDFSTSYSYTKLGYVEDPDQLGPVLGTGDIEVNIQLIN</sequence>
<feature type="compositionally biased region" description="Acidic residues" evidence="1">
    <location>
        <begin position="41"/>
        <end position="53"/>
    </location>
</feature>
<feature type="region of interest" description="Disordered" evidence="1">
    <location>
        <begin position="24"/>
        <end position="53"/>
    </location>
</feature>
<dbReference type="InterPro" id="IPR041183">
    <property type="entry name" value="Cyclophilin-like"/>
</dbReference>
<accession>A0ABY7W9E1</accession>
<dbReference type="RefSeq" id="WP_274273401.1">
    <property type="nucleotide sequence ID" value="NZ_CP117834.1"/>
</dbReference>
<feature type="compositionally biased region" description="Acidic residues" evidence="1">
    <location>
        <begin position="24"/>
        <end position="33"/>
    </location>
</feature>
<protein>
    <submittedName>
        <fullName evidence="3">Cyclophilin-like fold protein</fullName>
    </submittedName>
</protein>
<evidence type="ECO:0000313" key="3">
    <source>
        <dbReference type="EMBL" id="WDF05543.1"/>
    </source>
</evidence>
<dbReference type="EMBL" id="CP117834">
    <property type="protein sequence ID" value="WDF05543.1"/>
    <property type="molecule type" value="Genomic_DNA"/>
</dbReference>
<evidence type="ECO:0000259" key="2">
    <source>
        <dbReference type="Pfam" id="PF18050"/>
    </source>
</evidence>
<evidence type="ECO:0000313" key="4">
    <source>
        <dbReference type="Proteomes" id="UP001215143"/>
    </source>
</evidence>
<name>A0ABY7W9E1_9BACI</name>
<reference evidence="3 4" key="1">
    <citation type="submission" date="2023-02" db="EMBL/GenBank/DDBJ databases">
        <authorList>
            <person name="Liu G."/>
        </authorList>
    </citation>
    <scope>NUCLEOTIDE SEQUENCE [LARGE SCALE GENOMIC DNA]</scope>
    <source>
        <strain evidence="3 4">DSM 23008</strain>
    </source>
</reference>